<accession>A0A4U9EFG0</accession>
<comment type="similarity">
    <text evidence="1">Belongs to the plant rapid alkalinization factor (RALF) family.</text>
</comment>
<keyword evidence="3" id="KW-1015">Disulfide bond</keyword>
<evidence type="ECO:0000313" key="5">
    <source>
        <dbReference type="EMBL" id="CAG1962340.1"/>
    </source>
</evidence>
<evidence type="ECO:0000256" key="4">
    <source>
        <dbReference type="SAM" id="SignalP"/>
    </source>
</evidence>
<evidence type="ECO:0000256" key="3">
    <source>
        <dbReference type="ARBA" id="ARBA00023157"/>
    </source>
</evidence>
<reference evidence="6" key="1">
    <citation type="submission" date="2019-04" db="EMBL/GenBank/DDBJ databases">
        <authorList>
            <person name="Melise S."/>
            <person name="Noan J."/>
            <person name="Okalmin O."/>
        </authorList>
    </citation>
    <scope>NUCLEOTIDE SEQUENCE</scope>
    <source>
        <strain evidence="6">FN9</strain>
    </source>
</reference>
<dbReference type="GO" id="GO:0019722">
    <property type="term" value="P:calcium-mediated signaling"/>
    <property type="evidence" value="ECO:0007669"/>
    <property type="project" value="TreeGrafter"/>
</dbReference>
<evidence type="ECO:0000313" key="6">
    <source>
        <dbReference type="EMBL" id="VIO55637.1"/>
    </source>
</evidence>
<protein>
    <submittedName>
        <fullName evidence="5">Uncharacterized protein</fullName>
    </submittedName>
</protein>
<evidence type="ECO:0000256" key="2">
    <source>
        <dbReference type="ARBA" id="ARBA00022729"/>
    </source>
</evidence>
<dbReference type="Proteomes" id="UP000746612">
    <property type="component" value="Unassembled WGS sequence"/>
</dbReference>
<dbReference type="EMBL" id="CAJPIJ010000001">
    <property type="protein sequence ID" value="CAG1962340.1"/>
    <property type="molecule type" value="Genomic_DNA"/>
</dbReference>
<feature type="chain" id="PRO_5041128759" evidence="4">
    <location>
        <begin position="17"/>
        <end position="75"/>
    </location>
</feature>
<evidence type="ECO:0000256" key="1">
    <source>
        <dbReference type="ARBA" id="ARBA00009178"/>
    </source>
</evidence>
<dbReference type="EMBL" id="CAAKMV010000120">
    <property type="protein sequence ID" value="VIO55637.1"/>
    <property type="molecule type" value="Genomic_DNA"/>
</dbReference>
<dbReference type="OrthoDB" id="1613518at2759"/>
<keyword evidence="2 4" id="KW-0732">Signal</keyword>
<gene>
    <name evidence="6" type="ORF">FUG_LOCUS170528</name>
    <name evidence="5" type="ORF">MDCFG202_LOCUS25</name>
</gene>
<sequence length="75" mass="8181">MKFSIAALSLVTLAVASPVQERTNYISYEGLKRDGTPCSLVTVSWQNCRPAAYANTWSRGCSPITRCRDGYPPGP</sequence>
<organism evidence="5 7">
    <name type="scientific">Gibberella zeae</name>
    <name type="common">Wheat head blight fungus</name>
    <name type="synonym">Fusarium graminearum</name>
    <dbReference type="NCBI Taxonomy" id="5518"/>
    <lineage>
        <taxon>Eukaryota</taxon>
        <taxon>Fungi</taxon>
        <taxon>Dikarya</taxon>
        <taxon>Ascomycota</taxon>
        <taxon>Pezizomycotina</taxon>
        <taxon>Sordariomycetes</taxon>
        <taxon>Hypocreomycetidae</taxon>
        <taxon>Hypocreales</taxon>
        <taxon>Nectriaceae</taxon>
        <taxon>Fusarium</taxon>
    </lineage>
</organism>
<evidence type="ECO:0000313" key="7">
    <source>
        <dbReference type="Proteomes" id="UP000746612"/>
    </source>
</evidence>
<proteinExistence type="inferred from homology"/>
<dbReference type="Pfam" id="PF05498">
    <property type="entry name" value="RALF"/>
    <property type="match status" value="1"/>
</dbReference>
<feature type="signal peptide" evidence="4">
    <location>
        <begin position="1"/>
        <end position="16"/>
    </location>
</feature>
<reference evidence="5" key="2">
    <citation type="submission" date="2021-03" db="EMBL/GenBank/DDBJ databases">
        <authorList>
            <person name="Alouane T."/>
            <person name="Langin T."/>
            <person name="Bonhomme L."/>
        </authorList>
    </citation>
    <scope>NUCLEOTIDE SEQUENCE</scope>
    <source>
        <strain evidence="5">MDC_Fg202</strain>
    </source>
</reference>
<dbReference type="PANTHER" id="PTHR33136">
    <property type="entry name" value="RAPID ALKALINIZATION FACTOR-LIKE"/>
    <property type="match status" value="1"/>
</dbReference>
<dbReference type="PANTHER" id="PTHR33136:SF6">
    <property type="entry name" value="PROTEIN RALF-LIKE 34"/>
    <property type="match status" value="1"/>
</dbReference>
<dbReference type="InterPro" id="IPR008801">
    <property type="entry name" value="RALF"/>
</dbReference>
<name>A0A4U9EFG0_GIBZA</name>
<dbReference type="AlphaFoldDB" id="A0A4U9EFG0"/>